<dbReference type="AlphaFoldDB" id="A0A923IF87"/>
<evidence type="ECO:0000256" key="5">
    <source>
        <dbReference type="ARBA" id="ARBA00023065"/>
    </source>
</evidence>
<dbReference type="InterPro" id="IPR003810">
    <property type="entry name" value="Mntp/YtaF"/>
</dbReference>
<proteinExistence type="inferred from homology"/>
<accession>A0A923IF87</accession>
<keyword evidence="5 8" id="KW-0406">Ion transport</keyword>
<comment type="subcellular location">
    <subcellularLocation>
        <location evidence="8">Cell membrane</location>
        <topology evidence="8">Multi-pass membrane protein</topology>
    </subcellularLocation>
</comment>
<evidence type="ECO:0000256" key="2">
    <source>
        <dbReference type="ARBA" id="ARBA00022475"/>
    </source>
</evidence>
<dbReference type="EMBL" id="JACONZ010000003">
    <property type="protein sequence ID" value="MBC5581702.1"/>
    <property type="molecule type" value="Genomic_DNA"/>
</dbReference>
<dbReference type="Proteomes" id="UP000659630">
    <property type="component" value="Unassembled WGS sequence"/>
</dbReference>
<keyword evidence="2 8" id="KW-1003">Cell membrane</keyword>
<dbReference type="GO" id="GO:0005886">
    <property type="term" value="C:plasma membrane"/>
    <property type="evidence" value="ECO:0007669"/>
    <property type="project" value="UniProtKB-SubCell"/>
</dbReference>
<evidence type="ECO:0000313" key="10">
    <source>
        <dbReference type="Proteomes" id="UP000659630"/>
    </source>
</evidence>
<feature type="transmembrane region" description="Helical" evidence="8">
    <location>
        <begin position="68"/>
        <end position="85"/>
    </location>
</feature>
<feature type="transmembrane region" description="Helical" evidence="8">
    <location>
        <begin position="133"/>
        <end position="154"/>
    </location>
</feature>
<feature type="transmembrane region" description="Helical" evidence="8">
    <location>
        <begin position="37"/>
        <end position="61"/>
    </location>
</feature>
<evidence type="ECO:0000256" key="8">
    <source>
        <dbReference type="HAMAP-Rule" id="MF_01521"/>
    </source>
</evidence>
<keyword evidence="6 8" id="KW-0472">Membrane</keyword>
<keyword evidence="4 8" id="KW-1133">Transmembrane helix</keyword>
<comment type="function">
    <text evidence="8">Probably functions as a manganese efflux pump.</text>
</comment>
<dbReference type="InterPro" id="IPR022929">
    <property type="entry name" value="Put_MntP"/>
</dbReference>
<dbReference type="GO" id="GO:0005384">
    <property type="term" value="F:manganese ion transmembrane transporter activity"/>
    <property type="evidence" value="ECO:0007669"/>
    <property type="project" value="UniProtKB-UniRule"/>
</dbReference>
<dbReference type="PANTHER" id="PTHR35529:SF1">
    <property type="entry name" value="MANGANESE EFFLUX PUMP MNTP-RELATED"/>
    <property type="match status" value="1"/>
</dbReference>
<dbReference type="HAMAP" id="MF_01521">
    <property type="entry name" value="MntP_pump"/>
    <property type="match status" value="1"/>
</dbReference>
<name>A0A923IF87_9FIRM</name>
<keyword evidence="1 8" id="KW-0813">Transport</keyword>
<feature type="transmembrane region" description="Helical" evidence="8">
    <location>
        <begin position="105"/>
        <end position="126"/>
    </location>
</feature>
<keyword evidence="7 8" id="KW-0464">Manganese</keyword>
<gene>
    <name evidence="8" type="primary">mntP</name>
    <name evidence="9" type="ORF">H8S23_09300</name>
</gene>
<evidence type="ECO:0000256" key="1">
    <source>
        <dbReference type="ARBA" id="ARBA00022448"/>
    </source>
</evidence>
<keyword evidence="10" id="KW-1185">Reference proteome</keyword>
<organism evidence="9 10">
    <name type="scientific">Anaerofilum hominis</name>
    <dbReference type="NCBI Taxonomy" id="2763016"/>
    <lineage>
        <taxon>Bacteria</taxon>
        <taxon>Bacillati</taxon>
        <taxon>Bacillota</taxon>
        <taxon>Clostridia</taxon>
        <taxon>Eubacteriales</taxon>
        <taxon>Oscillospiraceae</taxon>
        <taxon>Anaerofilum</taxon>
    </lineage>
</organism>
<sequence>MSLWDILLIGLGLSMDAVAVSISNALAYPCLSRPRRLAIPAAFGLFQGLMPVLGFFAGSLFASLISRYAGIVTLAILGVIGVGMIREGVHCGGAAGDCAGKELTFQVLLVQAVATSIDAFAVGVSFCAGGADILLAAPLIALVTFTCSLLALQVGSRFGEMLGHRAEVFGGIILILIGVKAIL</sequence>
<comment type="caution">
    <text evidence="9">The sequence shown here is derived from an EMBL/GenBank/DDBJ whole genome shotgun (WGS) entry which is preliminary data.</text>
</comment>
<dbReference type="RefSeq" id="WP_186888068.1">
    <property type="nucleotide sequence ID" value="NZ_JACONZ010000003.1"/>
</dbReference>
<evidence type="ECO:0000256" key="3">
    <source>
        <dbReference type="ARBA" id="ARBA00022692"/>
    </source>
</evidence>
<dbReference type="Pfam" id="PF02659">
    <property type="entry name" value="Mntp"/>
    <property type="match status" value="1"/>
</dbReference>
<evidence type="ECO:0000313" key="9">
    <source>
        <dbReference type="EMBL" id="MBC5581702.1"/>
    </source>
</evidence>
<dbReference type="PANTHER" id="PTHR35529">
    <property type="entry name" value="MANGANESE EFFLUX PUMP MNTP-RELATED"/>
    <property type="match status" value="1"/>
</dbReference>
<reference evidence="9" key="1">
    <citation type="submission" date="2020-08" db="EMBL/GenBank/DDBJ databases">
        <title>Genome public.</title>
        <authorList>
            <person name="Liu C."/>
            <person name="Sun Q."/>
        </authorList>
    </citation>
    <scope>NUCLEOTIDE SEQUENCE</scope>
    <source>
        <strain evidence="9">BX8</strain>
    </source>
</reference>
<keyword evidence="3 8" id="KW-0812">Transmembrane</keyword>
<evidence type="ECO:0000256" key="4">
    <source>
        <dbReference type="ARBA" id="ARBA00022989"/>
    </source>
</evidence>
<comment type="similarity">
    <text evidence="8">Belongs to the MntP (TC 9.B.29) family.</text>
</comment>
<protein>
    <recommendedName>
        <fullName evidence="8">Putative manganese efflux pump MntP</fullName>
    </recommendedName>
</protein>
<feature type="transmembrane region" description="Helical" evidence="8">
    <location>
        <begin position="166"/>
        <end position="182"/>
    </location>
</feature>
<evidence type="ECO:0000256" key="7">
    <source>
        <dbReference type="ARBA" id="ARBA00023211"/>
    </source>
</evidence>
<evidence type="ECO:0000256" key="6">
    <source>
        <dbReference type="ARBA" id="ARBA00023136"/>
    </source>
</evidence>